<organism evidence="1 2">
    <name type="scientific">Heyndrickxia shackletonii</name>
    <dbReference type="NCBI Taxonomy" id="157838"/>
    <lineage>
        <taxon>Bacteria</taxon>
        <taxon>Bacillati</taxon>
        <taxon>Bacillota</taxon>
        <taxon>Bacilli</taxon>
        <taxon>Bacillales</taxon>
        <taxon>Bacillaceae</taxon>
        <taxon>Heyndrickxia</taxon>
    </lineage>
</organism>
<keyword evidence="2" id="KW-1185">Reference proteome</keyword>
<dbReference type="STRING" id="157838.AN964_16390"/>
<gene>
    <name evidence="1" type="ORF">AN964_16390</name>
</gene>
<reference evidence="1 2" key="1">
    <citation type="submission" date="2015-09" db="EMBL/GenBank/DDBJ databases">
        <title>Genome sequencing project for genomic taxonomy and phylogenomics of Bacillus-like bacteria.</title>
        <authorList>
            <person name="Liu B."/>
            <person name="Wang J."/>
            <person name="Zhu Y."/>
            <person name="Liu G."/>
            <person name="Chen Q."/>
            <person name="Chen Z."/>
            <person name="Lan J."/>
            <person name="Che J."/>
            <person name="Ge C."/>
            <person name="Shi H."/>
            <person name="Pan Z."/>
            <person name="Liu X."/>
        </authorList>
    </citation>
    <scope>NUCLEOTIDE SEQUENCE [LARGE SCALE GENOMIC DNA]</scope>
    <source>
        <strain evidence="1 2">LMG 18435</strain>
    </source>
</reference>
<dbReference type="SUPFAM" id="SSF52540">
    <property type="entry name" value="P-loop containing nucleoside triphosphate hydrolases"/>
    <property type="match status" value="1"/>
</dbReference>
<dbReference type="EMBL" id="LJJC01000004">
    <property type="protein sequence ID" value="KQL54923.1"/>
    <property type="molecule type" value="Genomic_DNA"/>
</dbReference>
<sequence>MSKKEMHSKIIFLEGLPSTGKSTNSRILLSQFESNGYHAKWVHEMARPHPTLFFYESCLTYNEYQSLVQRYPNSSNILNRVKRTRNKYIAFDLLEIEWNRFLDEEVLHALKQFDVWNFPLEKYIDVALDKWEDFAQQIRKQDQIILLDSSIFQFQIYTFLLENASFSLLETFLSKIYGLLREFNPVLIYFYRDNVNDTITYMEEDRGIQFFINIWERDQHLPYYQNRPKGANGYKEFLRDYQKTAEKLFEIFPFKKLPFEISEGNWSKYVQMILSELEIILTEISVSSLPVGKYVNEELGFEIRLEGSFMIDPTGTRKCLYKKTENEYYIENLPVILYLETPDKLVIKGEQLCDRWTTLGLVYRRIDF</sequence>
<comment type="caution">
    <text evidence="1">The sequence shown here is derived from an EMBL/GenBank/DDBJ whole genome shotgun (WGS) entry which is preliminary data.</text>
</comment>
<name>A0A0Q3WZL8_9BACI</name>
<proteinExistence type="predicted"/>
<dbReference type="Proteomes" id="UP000051888">
    <property type="component" value="Unassembled WGS sequence"/>
</dbReference>
<dbReference type="InterPro" id="IPR027417">
    <property type="entry name" value="P-loop_NTPase"/>
</dbReference>
<dbReference type="RefSeq" id="WP_055740718.1">
    <property type="nucleotide sequence ID" value="NZ_JAAIWL010000010.1"/>
</dbReference>
<accession>A0A0Q3WZL8</accession>
<dbReference type="PATRIC" id="fig|157838.3.peg.3626"/>
<dbReference type="Gene3D" id="3.40.50.300">
    <property type="entry name" value="P-loop containing nucleotide triphosphate hydrolases"/>
    <property type="match status" value="1"/>
</dbReference>
<protein>
    <submittedName>
        <fullName evidence="1">Uncharacterized protein</fullName>
    </submittedName>
</protein>
<evidence type="ECO:0000313" key="1">
    <source>
        <dbReference type="EMBL" id="KQL54923.1"/>
    </source>
</evidence>
<evidence type="ECO:0000313" key="2">
    <source>
        <dbReference type="Proteomes" id="UP000051888"/>
    </source>
</evidence>
<dbReference type="OrthoDB" id="8211253at2"/>
<dbReference type="AlphaFoldDB" id="A0A0Q3WZL8"/>